<feature type="domain" description="ABC-2 type transporter transmembrane" evidence="7">
    <location>
        <begin position="18"/>
        <end position="361"/>
    </location>
</feature>
<dbReference type="Proteomes" id="UP000198728">
    <property type="component" value="Unassembled WGS sequence"/>
</dbReference>
<feature type="transmembrane region" description="Helical" evidence="6">
    <location>
        <begin position="184"/>
        <end position="208"/>
    </location>
</feature>
<dbReference type="Gene3D" id="3.40.1710.10">
    <property type="entry name" value="abc type-2 transporter like domain"/>
    <property type="match status" value="1"/>
</dbReference>
<organism evidence="8 9">
    <name type="scientific">Tropicimonas isoalkanivorans</name>
    <dbReference type="NCBI Taxonomy" id="441112"/>
    <lineage>
        <taxon>Bacteria</taxon>
        <taxon>Pseudomonadati</taxon>
        <taxon>Pseudomonadota</taxon>
        <taxon>Alphaproteobacteria</taxon>
        <taxon>Rhodobacterales</taxon>
        <taxon>Roseobacteraceae</taxon>
        <taxon>Tropicimonas</taxon>
    </lineage>
</organism>
<evidence type="ECO:0000313" key="9">
    <source>
        <dbReference type="Proteomes" id="UP000198728"/>
    </source>
</evidence>
<evidence type="ECO:0000256" key="1">
    <source>
        <dbReference type="ARBA" id="ARBA00004651"/>
    </source>
</evidence>
<evidence type="ECO:0000256" key="5">
    <source>
        <dbReference type="ARBA" id="ARBA00023136"/>
    </source>
</evidence>
<reference evidence="8 9" key="1">
    <citation type="submission" date="2016-10" db="EMBL/GenBank/DDBJ databases">
        <authorList>
            <person name="de Groot N.N."/>
        </authorList>
    </citation>
    <scope>NUCLEOTIDE SEQUENCE [LARGE SCALE GENOMIC DNA]</scope>
    <source>
        <strain evidence="8 9">DSM 19548</strain>
    </source>
</reference>
<comment type="subcellular location">
    <subcellularLocation>
        <location evidence="1">Cell membrane</location>
        <topology evidence="1">Multi-pass membrane protein</topology>
    </subcellularLocation>
</comment>
<evidence type="ECO:0000256" key="2">
    <source>
        <dbReference type="ARBA" id="ARBA00022475"/>
    </source>
</evidence>
<feature type="transmembrane region" description="Helical" evidence="6">
    <location>
        <begin position="220"/>
        <end position="242"/>
    </location>
</feature>
<evidence type="ECO:0000256" key="6">
    <source>
        <dbReference type="SAM" id="Phobius"/>
    </source>
</evidence>
<keyword evidence="3 6" id="KW-0812">Transmembrane</keyword>
<evidence type="ECO:0000259" key="7">
    <source>
        <dbReference type="Pfam" id="PF12698"/>
    </source>
</evidence>
<feature type="transmembrane region" description="Helical" evidence="6">
    <location>
        <begin position="18"/>
        <end position="36"/>
    </location>
</feature>
<dbReference type="AlphaFoldDB" id="A0A1I1R1I6"/>
<keyword evidence="9" id="KW-1185">Reference proteome</keyword>
<evidence type="ECO:0000256" key="3">
    <source>
        <dbReference type="ARBA" id="ARBA00022692"/>
    </source>
</evidence>
<keyword evidence="2" id="KW-1003">Cell membrane</keyword>
<keyword evidence="5 6" id="KW-0472">Membrane</keyword>
<name>A0A1I1R1I6_9RHOB</name>
<feature type="transmembrane region" description="Helical" evidence="6">
    <location>
        <begin position="349"/>
        <end position="367"/>
    </location>
</feature>
<protein>
    <submittedName>
        <fullName evidence="8">ABC-2 type transport system permease protein</fullName>
    </submittedName>
</protein>
<dbReference type="RefSeq" id="WP_177208461.1">
    <property type="nucleotide sequence ID" value="NZ_FOLG01000026.1"/>
</dbReference>
<dbReference type="GO" id="GO:0140359">
    <property type="term" value="F:ABC-type transporter activity"/>
    <property type="evidence" value="ECO:0007669"/>
    <property type="project" value="InterPro"/>
</dbReference>
<dbReference type="InterPro" id="IPR051449">
    <property type="entry name" value="ABC-2_transporter_component"/>
</dbReference>
<accession>A0A1I1R1I6</accession>
<proteinExistence type="predicted"/>
<dbReference type="EMBL" id="FOLG01000026">
    <property type="protein sequence ID" value="SFD28226.1"/>
    <property type="molecule type" value="Genomic_DNA"/>
</dbReference>
<dbReference type="GO" id="GO:0005886">
    <property type="term" value="C:plasma membrane"/>
    <property type="evidence" value="ECO:0007669"/>
    <property type="project" value="UniProtKB-SubCell"/>
</dbReference>
<gene>
    <name evidence="8" type="ORF">SAMN04488094_12624</name>
</gene>
<evidence type="ECO:0000313" key="8">
    <source>
        <dbReference type="EMBL" id="SFD28226.1"/>
    </source>
</evidence>
<feature type="transmembrane region" description="Helical" evidence="6">
    <location>
        <begin position="254"/>
        <end position="276"/>
    </location>
</feature>
<evidence type="ECO:0000256" key="4">
    <source>
        <dbReference type="ARBA" id="ARBA00022989"/>
    </source>
</evidence>
<dbReference type="PANTHER" id="PTHR30294:SF46">
    <property type="entry name" value="ABC TRANSPORTER PERMEASE"/>
    <property type="match status" value="1"/>
</dbReference>
<sequence>MIRAFRAEMAGIFRDRQVLMIVVLALAIYGLIYPAPYRPELLRVVPVVAVDLDGGESARDLLRRIDASESVTLTARLTDMAAAERAVQSRDAYGIVLIPQGFERDLLSGRPSPIAVYGDASYFLVYQKVLSGMAIPVRQMGATIAAGRLMAGQQLDAETATALASPAQLVEVPLFNPSGGYATYVLPAAFVLILHQTMAMGLALVAVRRRPSPAPVARQLAGRVLAWLVIYAALLPLFLVALPRAYGLPWLGDLRLLAALGLPFVLATGLMAQLIAALLKRTEVIQPVLLAMGLPLFFLSGFSWPIEAIPPALQAIAAAIPAVPMIDAYTRLASMGATGPELATAIRHLWILAALFGLGAALAARSARPSQG</sequence>
<dbReference type="Pfam" id="PF12698">
    <property type="entry name" value="ABC2_membrane_3"/>
    <property type="match status" value="1"/>
</dbReference>
<dbReference type="PANTHER" id="PTHR30294">
    <property type="entry name" value="MEMBRANE COMPONENT OF ABC TRANSPORTER YHHJ-RELATED"/>
    <property type="match status" value="1"/>
</dbReference>
<keyword evidence="4 6" id="KW-1133">Transmembrane helix</keyword>
<dbReference type="InterPro" id="IPR013525">
    <property type="entry name" value="ABC2_TM"/>
</dbReference>
<dbReference type="STRING" id="441112.SAMN04488094_12624"/>
<feature type="transmembrane region" description="Helical" evidence="6">
    <location>
        <begin position="288"/>
        <end position="306"/>
    </location>
</feature>